<dbReference type="AlphaFoldDB" id="A0A6I7ETS0"/>
<reference evidence="1 2" key="1">
    <citation type="submission" date="2020-02" db="EMBL/GenBank/DDBJ databases">
        <title>Pseudomonas Putida W5 Complete Genome Assembly.</title>
        <authorList>
            <person name="Yuan Z.-C."/>
            <person name="Shaw G.A."/>
            <person name="Cusano A.D."/>
            <person name="Caddey B.J."/>
            <person name="Weselowski B.J."/>
        </authorList>
    </citation>
    <scope>NUCLEOTIDE SEQUENCE [LARGE SCALE GENOMIC DNA]</scope>
    <source>
        <strain evidence="1 2">W5</strain>
    </source>
</reference>
<organism evidence="1 2">
    <name type="scientific">Pseudomonas putida</name>
    <name type="common">Arthrobacter siderocapsulatus</name>
    <dbReference type="NCBI Taxonomy" id="303"/>
    <lineage>
        <taxon>Bacteria</taxon>
        <taxon>Pseudomonadati</taxon>
        <taxon>Pseudomonadota</taxon>
        <taxon>Gammaproteobacteria</taxon>
        <taxon>Pseudomonadales</taxon>
        <taxon>Pseudomonadaceae</taxon>
        <taxon>Pseudomonas</taxon>
    </lineage>
</organism>
<gene>
    <name evidence="1" type="ORF">C2H86_28565</name>
</gene>
<evidence type="ECO:0000313" key="1">
    <source>
        <dbReference type="EMBL" id="QHW08399.1"/>
    </source>
</evidence>
<name>A0A6I7ETS0_PSEPU</name>
<dbReference type="RefSeq" id="WP_159410504.1">
    <property type="nucleotide sequence ID" value="NZ_CP026115.2"/>
</dbReference>
<dbReference type="Proteomes" id="UP000464480">
    <property type="component" value="Chromosome"/>
</dbReference>
<protein>
    <submittedName>
        <fullName evidence="1">Uncharacterized protein</fullName>
    </submittedName>
</protein>
<accession>A0A6I7ETS0</accession>
<proteinExistence type="predicted"/>
<dbReference type="EMBL" id="CP026115">
    <property type="protein sequence ID" value="QHW08399.1"/>
    <property type="molecule type" value="Genomic_DNA"/>
</dbReference>
<evidence type="ECO:0000313" key="2">
    <source>
        <dbReference type="Proteomes" id="UP000464480"/>
    </source>
</evidence>
<sequence length="139" mass="16029">MQASFFNQYPICIMPNQFDTSSYPGRILIAPSLDCVFKFHANYGWRGHIKYNRQMLTLISGLIDPLGYTELTIKNIRAILAHLKFYVVPRTAGYVAEIKYYRVIAMLNAFGAVPNFDAWSAITWRALTALRKRKPTIYK</sequence>